<keyword evidence="2" id="KW-1003">Cell membrane</keyword>
<proteinExistence type="predicted"/>
<dbReference type="Pfam" id="PF07690">
    <property type="entry name" value="MFS_1"/>
    <property type="match status" value="1"/>
</dbReference>
<feature type="transmembrane region" description="Helical" evidence="6">
    <location>
        <begin position="119"/>
        <end position="140"/>
    </location>
</feature>
<feature type="transmembrane region" description="Helical" evidence="6">
    <location>
        <begin position="146"/>
        <end position="164"/>
    </location>
</feature>
<keyword evidence="3 6" id="KW-0812">Transmembrane</keyword>
<name>A0A1T4RGJ1_9ENTE</name>
<evidence type="ECO:0000256" key="1">
    <source>
        <dbReference type="ARBA" id="ARBA00004651"/>
    </source>
</evidence>
<dbReference type="AlphaFoldDB" id="A0A1T4RGJ1"/>
<evidence type="ECO:0000256" key="5">
    <source>
        <dbReference type="ARBA" id="ARBA00023136"/>
    </source>
</evidence>
<sequence length="383" mass="42804">MYYLALLSYASKLDNPSLAVMIVTFSETIPNFSQIILGVFADSTRYRTKKFFQSGIVRGFLYICIGLTIFYTNSIYGILLIGVLNSISDLFGKYVTLCVEPFIKFIVPESKMERALSVNFIVTSSISMFAYFLGATLISITSIYQLAFINAGTFFVVAIGVQFIRPKLEKIEQQITGDKHDNLNKIFIHIKESLKDLLKMPEMRGLFFIATGLNSVAITIVPICAIFLAYYPSSRIVNISYSIAFVQGLIMISGIIGSWLGATVLKNLSTRVILLTSFSGNLLFVLLLFLQQLWLGVFTLLFSILITSVFNLRFSSDIIRSVPAEKMGTIYGCMDTFFLLVPSVISMIFMGISSINLNLYIVTVACFCAGFILFVSRIKVLYK</sequence>
<evidence type="ECO:0000256" key="6">
    <source>
        <dbReference type="SAM" id="Phobius"/>
    </source>
</evidence>
<feature type="transmembrane region" description="Helical" evidence="6">
    <location>
        <begin position="357"/>
        <end position="375"/>
    </location>
</feature>
<organism evidence="7 8">
    <name type="scientific">Pilibacter termitis</name>
    <dbReference type="NCBI Taxonomy" id="263852"/>
    <lineage>
        <taxon>Bacteria</taxon>
        <taxon>Bacillati</taxon>
        <taxon>Bacillota</taxon>
        <taxon>Bacilli</taxon>
        <taxon>Lactobacillales</taxon>
        <taxon>Enterococcaceae</taxon>
        <taxon>Pilibacter</taxon>
    </lineage>
</organism>
<feature type="transmembrane region" description="Helical" evidence="6">
    <location>
        <begin position="60"/>
        <end position="84"/>
    </location>
</feature>
<reference evidence="7 8" key="1">
    <citation type="submission" date="2017-02" db="EMBL/GenBank/DDBJ databases">
        <authorList>
            <person name="Peterson S.W."/>
        </authorList>
    </citation>
    <scope>NUCLEOTIDE SEQUENCE [LARGE SCALE GENOMIC DNA]</scope>
    <source>
        <strain evidence="7 8">ATCC BAA-1030</strain>
    </source>
</reference>
<dbReference type="PANTHER" id="PTHR23513">
    <property type="entry name" value="INTEGRAL MEMBRANE EFFLUX PROTEIN-RELATED"/>
    <property type="match status" value="1"/>
</dbReference>
<protein>
    <submittedName>
        <fullName evidence="7">Major Facilitator Superfamily protein</fullName>
    </submittedName>
</protein>
<evidence type="ECO:0000256" key="2">
    <source>
        <dbReference type="ARBA" id="ARBA00022475"/>
    </source>
</evidence>
<evidence type="ECO:0000256" key="3">
    <source>
        <dbReference type="ARBA" id="ARBA00022692"/>
    </source>
</evidence>
<dbReference type="GO" id="GO:0022857">
    <property type="term" value="F:transmembrane transporter activity"/>
    <property type="evidence" value="ECO:0007669"/>
    <property type="project" value="InterPro"/>
</dbReference>
<dbReference type="SUPFAM" id="SSF103473">
    <property type="entry name" value="MFS general substrate transporter"/>
    <property type="match status" value="1"/>
</dbReference>
<evidence type="ECO:0000256" key="4">
    <source>
        <dbReference type="ARBA" id="ARBA00022989"/>
    </source>
</evidence>
<dbReference type="Gene3D" id="1.20.1250.20">
    <property type="entry name" value="MFS general substrate transporter like domains"/>
    <property type="match status" value="1"/>
</dbReference>
<accession>A0A1T4RGJ1</accession>
<dbReference type="STRING" id="263852.SAMN02745116_02585"/>
<feature type="transmembrane region" description="Helical" evidence="6">
    <location>
        <begin position="272"/>
        <end position="290"/>
    </location>
</feature>
<keyword evidence="4 6" id="KW-1133">Transmembrane helix</keyword>
<dbReference type="PANTHER" id="PTHR23513:SF6">
    <property type="entry name" value="MAJOR FACILITATOR SUPERFAMILY ASSOCIATED DOMAIN-CONTAINING PROTEIN"/>
    <property type="match status" value="1"/>
</dbReference>
<evidence type="ECO:0000313" key="8">
    <source>
        <dbReference type="Proteomes" id="UP000190328"/>
    </source>
</evidence>
<keyword evidence="5 6" id="KW-0472">Membrane</keyword>
<evidence type="ECO:0000313" key="7">
    <source>
        <dbReference type="EMBL" id="SKA14848.1"/>
    </source>
</evidence>
<feature type="transmembrane region" description="Helical" evidence="6">
    <location>
        <begin position="205"/>
        <end position="231"/>
    </location>
</feature>
<gene>
    <name evidence="7" type="ORF">SAMN02745116_02585</name>
</gene>
<feature type="transmembrane region" description="Helical" evidence="6">
    <location>
        <begin position="20"/>
        <end position="40"/>
    </location>
</feature>
<feature type="transmembrane region" description="Helical" evidence="6">
    <location>
        <begin position="328"/>
        <end position="351"/>
    </location>
</feature>
<feature type="transmembrane region" description="Helical" evidence="6">
    <location>
        <begin position="296"/>
        <end position="316"/>
    </location>
</feature>
<feature type="transmembrane region" description="Helical" evidence="6">
    <location>
        <begin position="243"/>
        <end position="265"/>
    </location>
</feature>
<dbReference type="InterPro" id="IPR011701">
    <property type="entry name" value="MFS"/>
</dbReference>
<dbReference type="Proteomes" id="UP000190328">
    <property type="component" value="Unassembled WGS sequence"/>
</dbReference>
<dbReference type="GO" id="GO:0005886">
    <property type="term" value="C:plasma membrane"/>
    <property type="evidence" value="ECO:0007669"/>
    <property type="project" value="UniProtKB-SubCell"/>
</dbReference>
<dbReference type="InterPro" id="IPR036259">
    <property type="entry name" value="MFS_trans_sf"/>
</dbReference>
<keyword evidence="8" id="KW-1185">Reference proteome</keyword>
<dbReference type="EMBL" id="FUXI01000048">
    <property type="protein sequence ID" value="SKA14848.1"/>
    <property type="molecule type" value="Genomic_DNA"/>
</dbReference>
<comment type="subcellular location">
    <subcellularLocation>
        <location evidence="1">Cell membrane</location>
        <topology evidence="1">Multi-pass membrane protein</topology>
    </subcellularLocation>
</comment>